<accession>A0A1H5LJ83</accession>
<protein>
    <submittedName>
        <fullName evidence="10">Iron complex transport system permease protein</fullName>
    </submittedName>
</protein>
<feature type="transmembrane region" description="Helical" evidence="9">
    <location>
        <begin position="92"/>
        <end position="112"/>
    </location>
</feature>
<feature type="transmembrane region" description="Helical" evidence="9">
    <location>
        <begin position="119"/>
        <end position="141"/>
    </location>
</feature>
<evidence type="ECO:0000313" key="11">
    <source>
        <dbReference type="Proteomes" id="UP000182725"/>
    </source>
</evidence>
<evidence type="ECO:0000256" key="6">
    <source>
        <dbReference type="ARBA" id="ARBA00022989"/>
    </source>
</evidence>
<evidence type="ECO:0000256" key="3">
    <source>
        <dbReference type="ARBA" id="ARBA00022448"/>
    </source>
</evidence>
<dbReference type="SUPFAM" id="SSF81345">
    <property type="entry name" value="ABC transporter involved in vitamin B12 uptake, BtuC"/>
    <property type="match status" value="1"/>
</dbReference>
<sequence length="362" mass="36748">MSSTTALAGEGTPPQPRKTAPSTTLPSGAVRTRTFRTLGLLAAVVLLVVVTIASIMVGARDLTVGTVMNALFNPDGTTEALIIWELRVPRTVVGLVVGPALGLAGALIQAFARNPLADPGILGVNAGAGFFVTIAVGVLGFTDARGYVWFALAGAAVVTVLVYLIGSVGTGVANPVQMTLAGVALSAVLGGVASGISLKNPQAFDNMRYWGAGSIGGRDLEVVAAIAPLIFIGVVLALLVSKPLNALAMGDDVGKALGVSVVGTRVVVVVAVTVLAGGATALAGPIGFIGLMVPHMVRWIVGPDQRWIMAYTLVVSPILLLLADILARIILPSGELRVGLVTAVVGAPILILLARRKKVSGL</sequence>
<dbReference type="Gene3D" id="1.10.3470.10">
    <property type="entry name" value="ABC transporter involved in vitamin B12 uptake, BtuC"/>
    <property type="match status" value="1"/>
</dbReference>
<dbReference type="GO" id="GO:0022857">
    <property type="term" value="F:transmembrane transporter activity"/>
    <property type="evidence" value="ECO:0007669"/>
    <property type="project" value="InterPro"/>
</dbReference>
<keyword evidence="7 9" id="KW-0472">Membrane</keyword>
<feature type="transmembrane region" description="Helical" evidence="9">
    <location>
        <begin position="178"/>
        <end position="198"/>
    </location>
</feature>
<dbReference type="EMBL" id="FNTV01000001">
    <property type="protein sequence ID" value="SEE76471.1"/>
    <property type="molecule type" value="Genomic_DNA"/>
</dbReference>
<keyword evidence="5 9" id="KW-0812">Transmembrane</keyword>
<evidence type="ECO:0000256" key="1">
    <source>
        <dbReference type="ARBA" id="ARBA00004651"/>
    </source>
</evidence>
<organism evidence="10 11">
    <name type="scientific">Arthrobacter alpinus</name>
    <dbReference type="NCBI Taxonomy" id="656366"/>
    <lineage>
        <taxon>Bacteria</taxon>
        <taxon>Bacillati</taxon>
        <taxon>Actinomycetota</taxon>
        <taxon>Actinomycetes</taxon>
        <taxon>Micrococcales</taxon>
        <taxon>Micrococcaceae</taxon>
        <taxon>Arthrobacter</taxon>
    </lineage>
</organism>
<comment type="similarity">
    <text evidence="2">Belongs to the binding-protein-dependent transport system permease family. FecCD subfamily.</text>
</comment>
<dbReference type="InterPro" id="IPR037294">
    <property type="entry name" value="ABC_BtuC-like"/>
</dbReference>
<evidence type="ECO:0000313" key="10">
    <source>
        <dbReference type="EMBL" id="SEE76471.1"/>
    </source>
</evidence>
<reference evidence="10 11" key="1">
    <citation type="submission" date="2016-10" db="EMBL/GenBank/DDBJ databases">
        <authorList>
            <person name="de Groot N.N."/>
        </authorList>
    </citation>
    <scope>NUCLEOTIDE SEQUENCE [LARGE SCALE GENOMIC DNA]</scope>
    <source>
        <strain evidence="10 11">DSM 22274</strain>
    </source>
</reference>
<gene>
    <name evidence="10" type="ORF">SAMN04489740_2464</name>
</gene>
<feature type="region of interest" description="Disordered" evidence="8">
    <location>
        <begin position="1"/>
        <end position="26"/>
    </location>
</feature>
<dbReference type="PANTHER" id="PTHR30472">
    <property type="entry name" value="FERRIC ENTEROBACTIN TRANSPORT SYSTEM PERMEASE PROTEIN"/>
    <property type="match status" value="1"/>
</dbReference>
<dbReference type="FunFam" id="1.10.3470.10:FF:000001">
    <property type="entry name" value="Vitamin B12 ABC transporter permease BtuC"/>
    <property type="match status" value="1"/>
</dbReference>
<feature type="transmembrane region" description="Helical" evidence="9">
    <location>
        <begin position="336"/>
        <end position="354"/>
    </location>
</feature>
<comment type="subcellular location">
    <subcellularLocation>
        <location evidence="1">Cell membrane</location>
        <topology evidence="1">Multi-pass membrane protein</topology>
    </subcellularLocation>
</comment>
<feature type="transmembrane region" description="Helical" evidence="9">
    <location>
        <begin position="308"/>
        <end position="330"/>
    </location>
</feature>
<evidence type="ECO:0000256" key="2">
    <source>
        <dbReference type="ARBA" id="ARBA00007935"/>
    </source>
</evidence>
<keyword evidence="6 9" id="KW-1133">Transmembrane helix</keyword>
<dbReference type="InterPro" id="IPR000522">
    <property type="entry name" value="ABC_transptr_permease_BtuC"/>
</dbReference>
<keyword evidence="4" id="KW-1003">Cell membrane</keyword>
<feature type="transmembrane region" description="Helical" evidence="9">
    <location>
        <begin position="38"/>
        <end position="59"/>
    </location>
</feature>
<evidence type="ECO:0000256" key="7">
    <source>
        <dbReference type="ARBA" id="ARBA00023136"/>
    </source>
</evidence>
<dbReference type="AlphaFoldDB" id="A0A1H5LJ83"/>
<dbReference type="RefSeq" id="WP_074711811.1">
    <property type="nucleotide sequence ID" value="NZ_FNTV01000001.1"/>
</dbReference>
<evidence type="ECO:0000256" key="4">
    <source>
        <dbReference type="ARBA" id="ARBA00022475"/>
    </source>
</evidence>
<feature type="transmembrane region" description="Helical" evidence="9">
    <location>
        <begin position="222"/>
        <end position="241"/>
    </location>
</feature>
<dbReference type="GO" id="GO:0005886">
    <property type="term" value="C:plasma membrane"/>
    <property type="evidence" value="ECO:0007669"/>
    <property type="project" value="UniProtKB-SubCell"/>
</dbReference>
<evidence type="ECO:0000256" key="9">
    <source>
        <dbReference type="SAM" id="Phobius"/>
    </source>
</evidence>
<dbReference type="CDD" id="cd06550">
    <property type="entry name" value="TM_ABC_iron-siderophores_like"/>
    <property type="match status" value="1"/>
</dbReference>
<dbReference type="Pfam" id="PF01032">
    <property type="entry name" value="FecCD"/>
    <property type="match status" value="1"/>
</dbReference>
<dbReference type="PANTHER" id="PTHR30472:SF1">
    <property type="entry name" value="FE(3+) DICITRATE TRANSPORT SYSTEM PERMEASE PROTEIN FECC-RELATED"/>
    <property type="match status" value="1"/>
</dbReference>
<keyword evidence="3" id="KW-0813">Transport</keyword>
<feature type="transmembrane region" description="Helical" evidence="9">
    <location>
        <begin position="147"/>
        <end position="166"/>
    </location>
</feature>
<proteinExistence type="inferred from homology"/>
<dbReference type="Proteomes" id="UP000182725">
    <property type="component" value="Unassembled WGS sequence"/>
</dbReference>
<dbReference type="GO" id="GO:0033214">
    <property type="term" value="P:siderophore-iron import into cell"/>
    <property type="evidence" value="ECO:0007669"/>
    <property type="project" value="TreeGrafter"/>
</dbReference>
<evidence type="ECO:0000256" key="8">
    <source>
        <dbReference type="SAM" id="MobiDB-lite"/>
    </source>
</evidence>
<name>A0A1H5LJ83_9MICC</name>
<evidence type="ECO:0000256" key="5">
    <source>
        <dbReference type="ARBA" id="ARBA00022692"/>
    </source>
</evidence>